<dbReference type="SUPFAM" id="SSF54106">
    <property type="entry name" value="LysM domain"/>
    <property type="match status" value="2"/>
</dbReference>
<evidence type="ECO:0000313" key="4">
    <source>
        <dbReference type="EMBL" id="QNF31421.1"/>
    </source>
</evidence>
<evidence type="ECO:0000256" key="1">
    <source>
        <dbReference type="SAM" id="MobiDB-lite"/>
    </source>
</evidence>
<dbReference type="GO" id="GO:0008932">
    <property type="term" value="F:lytic endotransglycosylase activity"/>
    <property type="evidence" value="ECO:0007669"/>
    <property type="project" value="TreeGrafter"/>
</dbReference>
<dbReference type="PANTHER" id="PTHR33734">
    <property type="entry name" value="LYSM DOMAIN-CONTAINING GPI-ANCHORED PROTEIN 2"/>
    <property type="match status" value="1"/>
</dbReference>
<feature type="domain" description="LysM" evidence="3">
    <location>
        <begin position="40"/>
        <end position="89"/>
    </location>
</feature>
<dbReference type="KEGG" id="aswu:HUW51_01250"/>
<organism evidence="4 5">
    <name type="scientific">Adhaeribacter swui</name>
    <dbReference type="NCBI Taxonomy" id="2086471"/>
    <lineage>
        <taxon>Bacteria</taxon>
        <taxon>Pseudomonadati</taxon>
        <taxon>Bacteroidota</taxon>
        <taxon>Cytophagia</taxon>
        <taxon>Cytophagales</taxon>
        <taxon>Hymenobacteraceae</taxon>
        <taxon>Adhaeribacter</taxon>
    </lineage>
</organism>
<name>A0A7G7G2N7_9BACT</name>
<dbReference type="AlphaFoldDB" id="A0A7G7G2N7"/>
<feature type="signal peptide" evidence="2">
    <location>
        <begin position="1"/>
        <end position="20"/>
    </location>
</feature>
<dbReference type="RefSeq" id="WP_185272195.1">
    <property type="nucleotide sequence ID" value="NZ_CP055156.1"/>
</dbReference>
<protein>
    <submittedName>
        <fullName evidence="4">LysM peptidoglycan-binding domain-containing protein</fullName>
    </submittedName>
</protein>
<evidence type="ECO:0000313" key="5">
    <source>
        <dbReference type="Proteomes" id="UP000515237"/>
    </source>
</evidence>
<evidence type="ECO:0000259" key="3">
    <source>
        <dbReference type="PROSITE" id="PS51782"/>
    </source>
</evidence>
<proteinExistence type="predicted"/>
<dbReference type="PROSITE" id="PS51782">
    <property type="entry name" value="LYSM"/>
    <property type="match status" value="2"/>
</dbReference>
<reference evidence="4 5" key="1">
    <citation type="journal article" date="2018" name="Int. J. Syst. Evol. Microbiol.">
        <title>Adhaeribacter swui sp. nov., isolated from wet mud.</title>
        <authorList>
            <person name="Kim D.U."/>
            <person name="Kim K.W."/>
            <person name="Kang M.S."/>
            <person name="Kim J.Y."/>
            <person name="Jang J.H."/>
            <person name="Kim M.K."/>
        </authorList>
    </citation>
    <scope>NUCLEOTIDE SEQUENCE [LARGE SCALE GENOMIC DNA]</scope>
    <source>
        <strain evidence="4 5">KCTC 52873</strain>
    </source>
</reference>
<dbReference type="Gene3D" id="2.40.40.10">
    <property type="entry name" value="RlpA-like domain"/>
    <property type="match status" value="1"/>
</dbReference>
<dbReference type="SMART" id="SM00257">
    <property type="entry name" value="LysM"/>
    <property type="match status" value="2"/>
</dbReference>
<dbReference type="Pfam" id="PF01476">
    <property type="entry name" value="LysM"/>
    <property type="match status" value="2"/>
</dbReference>
<feature type="domain" description="LysM" evidence="3">
    <location>
        <begin position="124"/>
        <end position="167"/>
    </location>
</feature>
<evidence type="ECO:0000256" key="2">
    <source>
        <dbReference type="SAM" id="SignalP"/>
    </source>
</evidence>
<accession>A0A7G7G2N7</accession>
<feature type="compositionally biased region" description="Low complexity" evidence="1">
    <location>
        <begin position="99"/>
        <end position="112"/>
    </location>
</feature>
<dbReference type="InterPro" id="IPR036779">
    <property type="entry name" value="LysM_dom_sf"/>
</dbReference>
<dbReference type="Proteomes" id="UP000515237">
    <property type="component" value="Chromosome"/>
</dbReference>
<keyword evidence="5" id="KW-1185">Reference proteome</keyword>
<dbReference type="Gene3D" id="3.10.350.10">
    <property type="entry name" value="LysM domain"/>
    <property type="match status" value="2"/>
</dbReference>
<dbReference type="EMBL" id="CP055156">
    <property type="protein sequence ID" value="QNF31421.1"/>
    <property type="molecule type" value="Genomic_DNA"/>
</dbReference>
<sequence length="319" mass="33800">MRKCFLVSFFSFALVQLACAASTSVVDSVGTVVKNGKTFILHKVEPKQTLYGLARQYGVPVTAVQQANPGLTSLAVGQTVFVPGRERVTSSNTASATRPVAAAPETTLPPTTAINGVASSSGTREHQVEARQTLYAIARQYNVSPADLKKWNNLTSDNLQEGQTLLVAPPAANAATASVTTTSPAADETDAAAPVVATTRPAAKPATAAVTTRESAPVKVERTETRVSENLSRISESGLAEVMDKSEGSKYLALHKTAPVGTILQVKNTLNNQSVYVRVSGKLPEGTDNDRVIIKLSKRAYQKLAATASRFQVEVNYMP</sequence>
<dbReference type="CDD" id="cd00118">
    <property type="entry name" value="LysM"/>
    <property type="match status" value="2"/>
</dbReference>
<dbReference type="PANTHER" id="PTHR33734:SF22">
    <property type="entry name" value="MEMBRANE-BOUND LYTIC MUREIN TRANSGLYCOSYLASE D"/>
    <property type="match status" value="1"/>
</dbReference>
<gene>
    <name evidence="4" type="ORF">HUW51_01250</name>
</gene>
<feature type="region of interest" description="Disordered" evidence="1">
    <location>
        <begin position="88"/>
        <end position="112"/>
    </location>
</feature>
<dbReference type="InterPro" id="IPR036908">
    <property type="entry name" value="RlpA-like_sf"/>
</dbReference>
<dbReference type="InterPro" id="IPR018392">
    <property type="entry name" value="LysM"/>
</dbReference>
<keyword evidence="2" id="KW-0732">Signal</keyword>
<feature type="chain" id="PRO_5029015679" evidence="2">
    <location>
        <begin position="21"/>
        <end position="319"/>
    </location>
</feature>